<accession>A0A8S3BBP0</accession>
<feature type="region of interest" description="Disordered" evidence="1">
    <location>
        <begin position="1"/>
        <end position="30"/>
    </location>
</feature>
<dbReference type="Proteomes" id="UP000681720">
    <property type="component" value="Unassembled WGS sequence"/>
</dbReference>
<name>A0A8S3BBP0_9BILA</name>
<gene>
    <name evidence="2" type="ORF">BYL167_LOCUS38273</name>
    <name evidence="4" type="ORF">BYL167_LOCUS48755</name>
    <name evidence="5" type="ORF">GIL414_LOCUS55902</name>
    <name evidence="3" type="ORF">SMN809_LOCUS46335</name>
</gene>
<dbReference type="EMBL" id="CAJOBH010088883">
    <property type="protein sequence ID" value="CAF4554836.1"/>
    <property type="molecule type" value="Genomic_DNA"/>
</dbReference>
<organism evidence="4 6">
    <name type="scientific">Rotaria magnacalcarata</name>
    <dbReference type="NCBI Taxonomy" id="392030"/>
    <lineage>
        <taxon>Eukaryota</taxon>
        <taxon>Metazoa</taxon>
        <taxon>Spiralia</taxon>
        <taxon>Gnathifera</taxon>
        <taxon>Rotifera</taxon>
        <taxon>Eurotatoria</taxon>
        <taxon>Bdelloidea</taxon>
        <taxon>Philodinida</taxon>
        <taxon>Philodinidae</taxon>
        <taxon>Rotaria</taxon>
    </lineage>
</organism>
<evidence type="ECO:0000256" key="1">
    <source>
        <dbReference type="SAM" id="MobiDB-lite"/>
    </source>
</evidence>
<evidence type="ECO:0000313" key="5">
    <source>
        <dbReference type="EMBL" id="CAF4978875.1"/>
    </source>
</evidence>
<dbReference type="EMBL" id="CAJOBH010143373">
    <property type="protein sequence ID" value="CAF4815616.1"/>
    <property type="molecule type" value="Genomic_DNA"/>
</dbReference>
<evidence type="ECO:0000313" key="4">
    <source>
        <dbReference type="EMBL" id="CAF4815616.1"/>
    </source>
</evidence>
<dbReference type="EMBL" id="CAJOBJ010199446">
    <property type="protein sequence ID" value="CAF4978875.1"/>
    <property type="molecule type" value="Genomic_DNA"/>
</dbReference>
<sequence length="49" mass="5549">PENEPYSVKRSTNPFDINDSPLDSDTSDFGLDIDRIQLPQKIISIAEEK</sequence>
<dbReference type="AlphaFoldDB" id="A0A8S3BBP0"/>
<evidence type="ECO:0000313" key="3">
    <source>
        <dbReference type="EMBL" id="CAF4780752.1"/>
    </source>
</evidence>
<reference evidence="4" key="1">
    <citation type="submission" date="2021-02" db="EMBL/GenBank/DDBJ databases">
        <authorList>
            <person name="Nowell W R."/>
        </authorList>
    </citation>
    <scope>NUCLEOTIDE SEQUENCE</scope>
</reference>
<dbReference type="Proteomes" id="UP000676336">
    <property type="component" value="Unassembled WGS sequence"/>
</dbReference>
<evidence type="ECO:0000313" key="6">
    <source>
        <dbReference type="Proteomes" id="UP000681967"/>
    </source>
</evidence>
<evidence type="ECO:0000313" key="2">
    <source>
        <dbReference type="EMBL" id="CAF4554836.1"/>
    </source>
</evidence>
<feature type="non-terminal residue" evidence="4">
    <location>
        <position position="49"/>
    </location>
</feature>
<feature type="non-terminal residue" evidence="4">
    <location>
        <position position="1"/>
    </location>
</feature>
<proteinExistence type="predicted"/>
<protein>
    <submittedName>
        <fullName evidence="4">Uncharacterized protein</fullName>
    </submittedName>
</protein>
<dbReference type="EMBL" id="CAJOBI010143943">
    <property type="protein sequence ID" value="CAF4780752.1"/>
    <property type="molecule type" value="Genomic_DNA"/>
</dbReference>
<comment type="caution">
    <text evidence="4">The sequence shown here is derived from an EMBL/GenBank/DDBJ whole genome shotgun (WGS) entry which is preliminary data.</text>
</comment>
<dbReference type="Proteomes" id="UP000681967">
    <property type="component" value="Unassembled WGS sequence"/>
</dbReference>